<proteinExistence type="predicted"/>
<dbReference type="InterPro" id="IPR025395">
    <property type="entry name" value="Phage_tail_terminator-like"/>
</dbReference>
<reference evidence="1" key="1">
    <citation type="submission" date="2022-03" db="EMBL/GenBank/DDBJ databases">
        <authorList>
            <person name="Xu M."/>
        </authorList>
    </citation>
    <scope>NUCLEOTIDE SEQUENCE</scope>
</reference>
<dbReference type="KEGG" id="vg:79585797"/>
<evidence type="ECO:0000313" key="2">
    <source>
        <dbReference type="Proteomes" id="UP001056518"/>
    </source>
</evidence>
<keyword evidence="2" id="KW-1185">Reference proteome</keyword>
<dbReference type="EMBL" id="ON005621">
    <property type="protein sequence ID" value="UTC27971.1"/>
    <property type="molecule type" value="Genomic_DNA"/>
</dbReference>
<evidence type="ECO:0000313" key="1">
    <source>
        <dbReference type="EMBL" id="UTC27971.1"/>
    </source>
</evidence>
<dbReference type="Pfam" id="PF13554">
    <property type="entry name" value="Phage_tail_terminator_5"/>
    <property type="match status" value="1"/>
</dbReference>
<sequence length="141" mass="15441">MAINPFSGLDKALRQSVIDANLGLPYAAIENFPFEKPSAQLPWAAIFILENQPIVATLGDEGQDAHDGILQIDLNYPLNSGTAAVTAKADQLTDFYKAGKRFAHSGVELTVTSCGRSRGREVDGWYRVSMTIPWFARVSRN</sequence>
<dbReference type="GeneID" id="79585797"/>
<accession>A0A9E7N1G7</accession>
<organism evidence="1 2">
    <name type="scientific">Stenotrophomonas phage A1432</name>
    <dbReference type="NCBI Taxonomy" id="2930315"/>
    <lineage>
        <taxon>Viruses</taxon>
        <taxon>Duplodnaviria</taxon>
        <taxon>Heunggongvirae</taxon>
        <taxon>Uroviricota</taxon>
        <taxon>Caudoviricetes</taxon>
        <taxon>Mesyanzhinovviridae</taxon>
        <taxon>Bradleyvirinae</taxon>
        <taxon>Ghuizhouvirus</taxon>
        <taxon>Ghuizhouvirus A1432</taxon>
    </lineage>
</organism>
<dbReference type="RefSeq" id="YP_010738426.1">
    <property type="nucleotide sequence ID" value="NC_073027.1"/>
</dbReference>
<protein>
    <submittedName>
        <fullName evidence="1">Tail terminator protein</fullName>
    </submittedName>
</protein>
<dbReference type="Proteomes" id="UP001056518">
    <property type="component" value="Segment"/>
</dbReference>
<name>A0A9E7N1G7_9CAUD</name>
<dbReference type="Gene3D" id="3.30.2000.20">
    <property type="match status" value="1"/>
</dbReference>